<dbReference type="Proteomes" id="UP000663823">
    <property type="component" value="Unassembled WGS sequence"/>
</dbReference>
<gene>
    <name evidence="1" type="ORF">OTI717_LOCUS42128</name>
</gene>
<name>A0A820I2J6_9BILA</name>
<protein>
    <submittedName>
        <fullName evidence="1">Uncharacterized protein</fullName>
    </submittedName>
</protein>
<reference evidence="1" key="1">
    <citation type="submission" date="2021-02" db="EMBL/GenBank/DDBJ databases">
        <authorList>
            <person name="Nowell W R."/>
        </authorList>
    </citation>
    <scope>NUCLEOTIDE SEQUENCE</scope>
</reference>
<organism evidence="1 2">
    <name type="scientific">Rotaria sordida</name>
    <dbReference type="NCBI Taxonomy" id="392033"/>
    <lineage>
        <taxon>Eukaryota</taxon>
        <taxon>Metazoa</taxon>
        <taxon>Spiralia</taxon>
        <taxon>Gnathifera</taxon>
        <taxon>Rotifera</taxon>
        <taxon>Eurotatoria</taxon>
        <taxon>Bdelloidea</taxon>
        <taxon>Philodinida</taxon>
        <taxon>Philodinidae</taxon>
        <taxon>Rotaria</taxon>
    </lineage>
</organism>
<proteinExistence type="predicted"/>
<dbReference type="EMBL" id="CAJOAX010047962">
    <property type="protein sequence ID" value="CAF4303750.1"/>
    <property type="molecule type" value="Genomic_DNA"/>
</dbReference>
<evidence type="ECO:0000313" key="2">
    <source>
        <dbReference type="Proteomes" id="UP000663823"/>
    </source>
</evidence>
<evidence type="ECO:0000313" key="1">
    <source>
        <dbReference type="EMBL" id="CAF4303750.1"/>
    </source>
</evidence>
<accession>A0A820I2J6</accession>
<dbReference type="AlphaFoldDB" id="A0A820I2J6"/>
<feature type="non-terminal residue" evidence="1">
    <location>
        <position position="1"/>
    </location>
</feature>
<sequence>QKLGTGNFGIHPALINSGGLSIINGDPSSINGLTTSGDVIRRNKCVIMHPTSLGS</sequence>
<comment type="caution">
    <text evidence="1">The sequence shown here is derived from an EMBL/GenBank/DDBJ whole genome shotgun (WGS) entry which is preliminary data.</text>
</comment>